<name>A0A562I0P3_9GAMM</name>
<comment type="caution">
    <text evidence="1">The sequence shown here is derived from an EMBL/GenBank/DDBJ whole genome shotgun (WGS) entry which is preliminary data.</text>
</comment>
<keyword evidence="2" id="KW-1185">Reference proteome</keyword>
<evidence type="ECO:0000313" key="2">
    <source>
        <dbReference type="Proteomes" id="UP000319627"/>
    </source>
</evidence>
<evidence type="ECO:0000313" key="1">
    <source>
        <dbReference type="EMBL" id="TWH64396.1"/>
    </source>
</evidence>
<sequence length="215" mass="24561">MGIQAQEDALFQEWRAARPRFVADGAVDEDAYSSSERRILFMLKEVNDPEGGDWDLRQFIKDGGRSYTWNNITRWIEGIRNLSIDIPWKDLEQVDNERRAKALRSVAAVNLKKSPGSHTSDPSEIAVIAEQDKAFLNRQVSLYQADLIICCGVSDTFHWLVAFDRPPEWRQTSRGIAYHEYRPGKFVVAYAHPEARVADSILYYGLIDAIREIAA</sequence>
<accession>A0A562I0P3</accession>
<dbReference type="Proteomes" id="UP000319627">
    <property type="component" value="Unassembled WGS sequence"/>
</dbReference>
<dbReference type="RefSeq" id="WP_144572044.1">
    <property type="nucleotide sequence ID" value="NZ_VLKG01000009.1"/>
</dbReference>
<gene>
    <name evidence="1" type="ORF">LX59_02343</name>
</gene>
<evidence type="ECO:0008006" key="3">
    <source>
        <dbReference type="Google" id="ProtNLM"/>
    </source>
</evidence>
<organism evidence="1 2">
    <name type="scientific">Azomonas agilis</name>
    <dbReference type="NCBI Taxonomy" id="116849"/>
    <lineage>
        <taxon>Bacteria</taxon>
        <taxon>Pseudomonadati</taxon>
        <taxon>Pseudomonadota</taxon>
        <taxon>Gammaproteobacteria</taxon>
        <taxon>Pseudomonadales</taxon>
        <taxon>Pseudomonadaceae</taxon>
        <taxon>Azomonas</taxon>
    </lineage>
</organism>
<reference evidence="1 2" key="1">
    <citation type="submission" date="2019-07" db="EMBL/GenBank/DDBJ databases">
        <title>Genomic Encyclopedia of Type Strains, Phase I: the one thousand microbial genomes (KMG-I) project.</title>
        <authorList>
            <person name="Kyrpides N."/>
        </authorList>
    </citation>
    <scope>NUCLEOTIDE SEQUENCE [LARGE SCALE GENOMIC DNA]</scope>
    <source>
        <strain evidence="1 2">DSM 375</strain>
    </source>
</reference>
<dbReference type="AlphaFoldDB" id="A0A562I0P3"/>
<dbReference type="EMBL" id="VLKG01000009">
    <property type="protein sequence ID" value="TWH64396.1"/>
    <property type="molecule type" value="Genomic_DNA"/>
</dbReference>
<proteinExistence type="predicted"/>
<protein>
    <recommendedName>
        <fullName evidence="3">Uracil DNA glycosylase superfamily protein</fullName>
    </recommendedName>
</protein>
<dbReference type="OrthoDB" id="5288100at2"/>